<evidence type="ECO:0000256" key="1">
    <source>
        <dbReference type="ARBA" id="ARBA00022801"/>
    </source>
</evidence>
<keyword evidence="4" id="KW-1185">Reference proteome</keyword>
<feature type="compositionally biased region" description="Basic and acidic residues" evidence="2">
    <location>
        <begin position="133"/>
        <end position="145"/>
    </location>
</feature>
<dbReference type="PRINTS" id="PR00793">
    <property type="entry name" value="PROAMNOPTASE"/>
</dbReference>
<evidence type="ECO:0000313" key="3">
    <source>
        <dbReference type="EMBL" id="KAJ7302238.1"/>
    </source>
</evidence>
<dbReference type="AlphaFoldDB" id="A0AAD7E7Z9"/>
<dbReference type="InterPro" id="IPR029058">
    <property type="entry name" value="AB_hydrolase_fold"/>
</dbReference>
<comment type="caution">
    <text evidence="3">The sequence shown here is derived from an EMBL/GenBank/DDBJ whole genome shotgun (WGS) entry which is preliminary data.</text>
</comment>
<dbReference type="Proteomes" id="UP001218218">
    <property type="component" value="Unassembled WGS sequence"/>
</dbReference>
<organism evidence="3 4">
    <name type="scientific">Mycena albidolilacea</name>
    <dbReference type="NCBI Taxonomy" id="1033008"/>
    <lineage>
        <taxon>Eukaryota</taxon>
        <taxon>Fungi</taxon>
        <taxon>Dikarya</taxon>
        <taxon>Basidiomycota</taxon>
        <taxon>Agaricomycotina</taxon>
        <taxon>Agaricomycetes</taxon>
        <taxon>Agaricomycetidae</taxon>
        <taxon>Agaricales</taxon>
        <taxon>Marasmiineae</taxon>
        <taxon>Mycenaceae</taxon>
        <taxon>Mycena</taxon>
    </lineage>
</organism>
<evidence type="ECO:0000256" key="2">
    <source>
        <dbReference type="SAM" id="MobiDB-lite"/>
    </source>
</evidence>
<reference evidence="3" key="1">
    <citation type="submission" date="2023-03" db="EMBL/GenBank/DDBJ databases">
        <title>Massive genome expansion in bonnet fungi (Mycena s.s.) driven by repeated elements and novel gene families across ecological guilds.</title>
        <authorList>
            <consortium name="Lawrence Berkeley National Laboratory"/>
            <person name="Harder C.B."/>
            <person name="Miyauchi S."/>
            <person name="Viragh M."/>
            <person name="Kuo A."/>
            <person name="Thoen E."/>
            <person name="Andreopoulos B."/>
            <person name="Lu D."/>
            <person name="Skrede I."/>
            <person name="Drula E."/>
            <person name="Henrissat B."/>
            <person name="Morin E."/>
            <person name="Kohler A."/>
            <person name="Barry K."/>
            <person name="LaButti K."/>
            <person name="Morin E."/>
            <person name="Salamov A."/>
            <person name="Lipzen A."/>
            <person name="Mereny Z."/>
            <person name="Hegedus B."/>
            <person name="Baldrian P."/>
            <person name="Stursova M."/>
            <person name="Weitz H."/>
            <person name="Taylor A."/>
            <person name="Grigoriev I.V."/>
            <person name="Nagy L.G."/>
            <person name="Martin F."/>
            <person name="Kauserud H."/>
        </authorList>
    </citation>
    <scope>NUCLEOTIDE SEQUENCE</scope>
    <source>
        <strain evidence="3">CBHHK002</strain>
    </source>
</reference>
<sequence length="204" mass="21579">MLYKPIVQGKIPFRVGDEAFDHKAFGHPDDSIMLRAALIVLHGGPGISHDYLPLADLVSRTPEGATAVLLYDQLGSGQSTRLPHKPPAFWTIDLFIAGLENVLDFFGTTHPRVGGTLAAELIVRRRPSAYPSERAREREAAERGAGKAKGGAAGEGTGGVEEARGDGDDQVEGAYGRDDGVLGEAWMPGAALPARVPPLHQLAG</sequence>
<dbReference type="EMBL" id="JARIHO010000119">
    <property type="protein sequence ID" value="KAJ7302238.1"/>
    <property type="molecule type" value="Genomic_DNA"/>
</dbReference>
<name>A0AAD7E7Z9_9AGAR</name>
<gene>
    <name evidence="3" type="ORF">DFH08DRAFT_905838</name>
</gene>
<proteinExistence type="predicted"/>
<feature type="compositionally biased region" description="Gly residues" evidence="2">
    <location>
        <begin position="147"/>
        <end position="159"/>
    </location>
</feature>
<keyword evidence="1" id="KW-0378">Hydrolase</keyword>
<dbReference type="GO" id="GO:0006508">
    <property type="term" value="P:proteolysis"/>
    <property type="evidence" value="ECO:0007669"/>
    <property type="project" value="InterPro"/>
</dbReference>
<feature type="region of interest" description="Disordered" evidence="2">
    <location>
        <begin position="129"/>
        <end position="179"/>
    </location>
</feature>
<dbReference type="Gene3D" id="3.40.50.1820">
    <property type="entry name" value="alpha/beta hydrolase"/>
    <property type="match status" value="1"/>
</dbReference>
<dbReference type="InterPro" id="IPR002410">
    <property type="entry name" value="Peptidase_S33"/>
</dbReference>
<dbReference type="GO" id="GO:0008233">
    <property type="term" value="F:peptidase activity"/>
    <property type="evidence" value="ECO:0007669"/>
    <property type="project" value="InterPro"/>
</dbReference>
<accession>A0AAD7E7Z9</accession>
<evidence type="ECO:0000313" key="4">
    <source>
        <dbReference type="Proteomes" id="UP001218218"/>
    </source>
</evidence>
<protein>
    <submittedName>
        <fullName evidence="3">Uncharacterized protein</fullName>
    </submittedName>
</protein>
<dbReference type="SUPFAM" id="SSF53474">
    <property type="entry name" value="alpha/beta-Hydrolases"/>
    <property type="match status" value="1"/>
</dbReference>